<name>M7BBY6_CHEMY</name>
<protein>
    <submittedName>
        <fullName evidence="2">Uncharacterized protein</fullName>
    </submittedName>
</protein>
<dbReference type="Proteomes" id="UP000031443">
    <property type="component" value="Unassembled WGS sequence"/>
</dbReference>
<feature type="compositionally biased region" description="Polar residues" evidence="1">
    <location>
        <begin position="41"/>
        <end position="54"/>
    </location>
</feature>
<organism evidence="2 3">
    <name type="scientific">Chelonia mydas</name>
    <name type="common">Green sea-turtle</name>
    <name type="synonym">Chelonia agassizi</name>
    <dbReference type="NCBI Taxonomy" id="8469"/>
    <lineage>
        <taxon>Eukaryota</taxon>
        <taxon>Metazoa</taxon>
        <taxon>Chordata</taxon>
        <taxon>Craniata</taxon>
        <taxon>Vertebrata</taxon>
        <taxon>Euteleostomi</taxon>
        <taxon>Archelosauria</taxon>
        <taxon>Testudinata</taxon>
        <taxon>Testudines</taxon>
        <taxon>Cryptodira</taxon>
        <taxon>Durocryptodira</taxon>
        <taxon>Americhelydia</taxon>
        <taxon>Chelonioidea</taxon>
        <taxon>Cheloniidae</taxon>
        <taxon>Chelonia</taxon>
    </lineage>
</organism>
<feature type="compositionally biased region" description="Basic and acidic residues" evidence="1">
    <location>
        <begin position="1"/>
        <end position="20"/>
    </location>
</feature>
<proteinExistence type="predicted"/>
<gene>
    <name evidence="2" type="ORF">UY3_13217</name>
</gene>
<feature type="region of interest" description="Disordered" evidence="1">
    <location>
        <begin position="80"/>
        <end position="121"/>
    </location>
</feature>
<feature type="region of interest" description="Disordered" evidence="1">
    <location>
        <begin position="1"/>
        <end position="61"/>
    </location>
</feature>
<dbReference type="EMBL" id="KB554682">
    <property type="protein sequence ID" value="EMP29658.1"/>
    <property type="molecule type" value="Genomic_DNA"/>
</dbReference>
<keyword evidence="3" id="KW-1185">Reference proteome</keyword>
<dbReference type="AlphaFoldDB" id="M7BBY6"/>
<reference evidence="3" key="1">
    <citation type="journal article" date="2013" name="Nat. Genet.">
        <title>The draft genomes of soft-shell turtle and green sea turtle yield insights into the development and evolution of the turtle-specific body plan.</title>
        <authorList>
            <person name="Wang Z."/>
            <person name="Pascual-Anaya J."/>
            <person name="Zadissa A."/>
            <person name="Li W."/>
            <person name="Niimura Y."/>
            <person name="Huang Z."/>
            <person name="Li C."/>
            <person name="White S."/>
            <person name="Xiong Z."/>
            <person name="Fang D."/>
            <person name="Wang B."/>
            <person name="Ming Y."/>
            <person name="Chen Y."/>
            <person name="Zheng Y."/>
            <person name="Kuraku S."/>
            <person name="Pignatelli M."/>
            <person name="Herrero J."/>
            <person name="Beal K."/>
            <person name="Nozawa M."/>
            <person name="Li Q."/>
            <person name="Wang J."/>
            <person name="Zhang H."/>
            <person name="Yu L."/>
            <person name="Shigenobu S."/>
            <person name="Wang J."/>
            <person name="Liu J."/>
            <person name="Flicek P."/>
            <person name="Searle S."/>
            <person name="Wang J."/>
            <person name="Kuratani S."/>
            <person name="Yin Y."/>
            <person name="Aken B."/>
            <person name="Zhang G."/>
            <person name="Irie N."/>
        </authorList>
    </citation>
    <scope>NUCLEOTIDE SEQUENCE [LARGE SCALE GENOMIC DNA]</scope>
</reference>
<sequence length="121" mass="13501">MRKETKRVKESNQKPEDGKRRTSHRAMLWNYSIEASRDSGGASSVSIRSPGQETHSFDLPESDLGAFSIPFHTMHFPQRVHTGSIGDLPLHGGQTGPQKAPEHKGAYHHTYPMHESTVPET</sequence>
<evidence type="ECO:0000256" key="1">
    <source>
        <dbReference type="SAM" id="MobiDB-lite"/>
    </source>
</evidence>
<accession>M7BBY6</accession>
<evidence type="ECO:0000313" key="2">
    <source>
        <dbReference type="EMBL" id="EMP29658.1"/>
    </source>
</evidence>
<evidence type="ECO:0000313" key="3">
    <source>
        <dbReference type="Proteomes" id="UP000031443"/>
    </source>
</evidence>